<reference evidence="2 3" key="1">
    <citation type="journal article" date="2018" name="Front. Plant Sci.">
        <title>Red Clover (Trifolium pratense) and Zigzag Clover (T. medium) - A Picture of Genomic Similarities and Differences.</title>
        <authorList>
            <person name="Dluhosova J."/>
            <person name="Istvanek J."/>
            <person name="Nedelnik J."/>
            <person name="Repkova J."/>
        </authorList>
    </citation>
    <scope>NUCLEOTIDE SEQUENCE [LARGE SCALE GENOMIC DNA]</scope>
    <source>
        <strain evidence="3">cv. 10/8</strain>
        <tissue evidence="2">Leaf</tissue>
    </source>
</reference>
<keyword evidence="3" id="KW-1185">Reference proteome</keyword>
<accession>A0A392T2V5</accession>
<name>A0A392T2V5_9FABA</name>
<dbReference type="AlphaFoldDB" id="A0A392T2V5"/>
<proteinExistence type="predicted"/>
<evidence type="ECO:0000313" key="3">
    <source>
        <dbReference type="Proteomes" id="UP000265520"/>
    </source>
</evidence>
<feature type="non-terminal residue" evidence="2">
    <location>
        <position position="1"/>
    </location>
</feature>
<protein>
    <submittedName>
        <fullName evidence="2">Uncharacterized protein</fullName>
    </submittedName>
</protein>
<organism evidence="2 3">
    <name type="scientific">Trifolium medium</name>
    <dbReference type="NCBI Taxonomy" id="97028"/>
    <lineage>
        <taxon>Eukaryota</taxon>
        <taxon>Viridiplantae</taxon>
        <taxon>Streptophyta</taxon>
        <taxon>Embryophyta</taxon>
        <taxon>Tracheophyta</taxon>
        <taxon>Spermatophyta</taxon>
        <taxon>Magnoliopsida</taxon>
        <taxon>eudicotyledons</taxon>
        <taxon>Gunneridae</taxon>
        <taxon>Pentapetalae</taxon>
        <taxon>rosids</taxon>
        <taxon>fabids</taxon>
        <taxon>Fabales</taxon>
        <taxon>Fabaceae</taxon>
        <taxon>Papilionoideae</taxon>
        <taxon>50 kb inversion clade</taxon>
        <taxon>NPAAA clade</taxon>
        <taxon>Hologalegina</taxon>
        <taxon>IRL clade</taxon>
        <taxon>Trifolieae</taxon>
        <taxon>Trifolium</taxon>
    </lineage>
</organism>
<feature type="compositionally biased region" description="Basic residues" evidence="1">
    <location>
        <begin position="1"/>
        <end position="19"/>
    </location>
</feature>
<sequence length="90" mass="9500">NGSKGSRLRKAQSHPRKAQKTTTKPLENLAVAQGAGVSAQGTGVSAQGAGDRLQLHTNFPISSSTSNPLQTLNFSLIPKLKTFKLSFKVP</sequence>
<dbReference type="Proteomes" id="UP000265520">
    <property type="component" value="Unassembled WGS sequence"/>
</dbReference>
<evidence type="ECO:0000313" key="2">
    <source>
        <dbReference type="EMBL" id="MCI55453.1"/>
    </source>
</evidence>
<dbReference type="EMBL" id="LXQA010496592">
    <property type="protein sequence ID" value="MCI55453.1"/>
    <property type="molecule type" value="Genomic_DNA"/>
</dbReference>
<comment type="caution">
    <text evidence="2">The sequence shown here is derived from an EMBL/GenBank/DDBJ whole genome shotgun (WGS) entry which is preliminary data.</text>
</comment>
<evidence type="ECO:0000256" key="1">
    <source>
        <dbReference type="SAM" id="MobiDB-lite"/>
    </source>
</evidence>
<feature type="region of interest" description="Disordered" evidence="1">
    <location>
        <begin position="1"/>
        <end position="27"/>
    </location>
</feature>